<evidence type="ECO:0000313" key="3">
    <source>
        <dbReference type="EMBL" id="RCN27698.1"/>
    </source>
</evidence>
<feature type="coiled-coil region" evidence="1">
    <location>
        <begin position="11"/>
        <end position="45"/>
    </location>
</feature>
<dbReference type="Proteomes" id="UP000252519">
    <property type="component" value="Unassembled WGS sequence"/>
</dbReference>
<dbReference type="OrthoDB" id="10508077at2759"/>
<gene>
    <name evidence="3" type="ORF">ANCCAN_26565</name>
</gene>
<feature type="region of interest" description="Disordered" evidence="2">
    <location>
        <begin position="49"/>
        <end position="92"/>
    </location>
</feature>
<keyword evidence="4" id="KW-1185">Reference proteome</keyword>
<dbReference type="AlphaFoldDB" id="A0A368F7Z5"/>
<feature type="non-terminal residue" evidence="3">
    <location>
        <position position="1"/>
    </location>
</feature>
<dbReference type="EMBL" id="JOJR01003670">
    <property type="protein sequence ID" value="RCN27698.1"/>
    <property type="molecule type" value="Genomic_DNA"/>
</dbReference>
<comment type="caution">
    <text evidence="3">The sequence shown here is derived from an EMBL/GenBank/DDBJ whole genome shotgun (WGS) entry which is preliminary data.</text>
</comment>
<organism evidence="3 4">
    <name type="scientific">Ancylostoma caninum</name>
    <name type="common">Dog hookworm</name>
    <dbReference type="NCBI Taxonomy" id="29170"/>
    <lineage>
        <taxon>Eukaryota</taxon>
        <taxon>Metazoa</taxon>
        <taxon>Ecdysozoa</taxon>
        <taxon>Nematoda</taxon>
        <taxon>Chromadorea</taxon>
        <taxon>Rhabditida</taxon>
        <taxon>Rhabditina</taxon>
        <taxon>Rhabditomorpha</taxon>
        <taxon>Strongyloidea</taxon>
        <taxon>Ancylostomatidae</taxon>
        <taxon>Ancylostomatinae</taxon>
        <taxon>Ancylostoma</taxon>
    </lineage>
</organism>
<keyword evidence="1" id="KW-0175">Coiled coil</keyword>
<protein>
    <submittedName>
        <fullName evidence="3">Uncharacterized protein</fullName>
    </submittedName>
</protein>
<name>A0A368F7Z5_ANCCA</name>
<evidence type="ECO:0000256" key="2">
    <source>
        <dbReference type="SAM" id="MobiDB-lite"/>
    </source>
</evidence>
<accession>A0A368F7Z5</accession>
<reference evidence="3 4" key="1">
    <citation type="submission" date="2014-10" db="EMBL/GenBank/DDBJ databases">
        <title>Draft genome of the hookworm Ancylostoma caninum.</title>
        <authorList>
            <person name="Mitreva M."/>
        </authorList>
    </citation>
    <scope>NUCLEOTIDE SEQUENCE [LARGE SCALE GENOMIC DNA]</scope>
    <source>
        <strain evidence="3 4">Baltimore</strain>
    </source>
</reference>
<evidence type="ECO:0000313" key="4">
    <source>
        <dbReference type="Proteomes" id="UP000252519"/>
    </source>
</evidence>
<sequence>LIFKRFCARQCEDLRLELLEKEEKLQALQNQVSQLKLALESSHENYNSQIEIMGNDAENLSVHGDSSDDTKQKGDDSCSTTSEYEDASEDFPIQRSSARKFLELTSIHKIRKSQAESKFE</sequence>
<feature type="compositionally biased region" description="Basic and acidic residues" evidence="2">
    <location>
        <begin position="65"/>
        <end position="76"/>
    </location>
</feature>
<evidence type="ECO:0000256" key="1">
    <source>
        <dbReference type="SAM" id="Coils"/>
    </source>
</evidence>
<proteinExistence type="predicted"/>